<protein>
    <submittedName>
        <fullName evidence="1">Uncharacterized protein</fullName>
    </submittedName>
</protein>
<gene>
    <name evidence="1" type="ORF">M0812_15231</name>
    <name evidence="2" type="ORF">M0813_13529</name>
</gene>
<comment type="caution">
    <text evidence="1">The sequence shown here is derived from an EMBL/GenBank/DDBJ whole genome shotgun (WGS) entry which is preliminary data.</text>
</comment>
<evidence type="ECO:0000313" key="1">
    <source>
        <dbReference type="EMBL" id="KAJ3439207.1"/>
    </source>
</evidence>
<evidence type="ECO:0000313" key="4">
    <source>
        <dbReference type="Proteomes" id="UP001150062"/>
    </source>
</evidence>
<proteinExistence type="predicted"/>
<sequence length="150" mass="17937">MSELKLQPYLDKIELTKQRIQNKTFVEKTAIQGLCLLGTRIAELQNYVFLDKMQKKANRKRFYQDFKKKNKQHKKKIKKKKFIKKKKIVVQLEQPIGDQGELKIKKTHTLRNSSCYACPSSYPFHLFKKQQKPNFLENKKKIQKVIVRNI</sequence>
<dbReference type="Proteomes" id="UP001146793">
    <property type="component" value="Unassembled WGS sequence"/>
</dbReference>
<evidence type="ECO:0000313" key="3">
    <source>
        <dbReference type="Proteomes" id="UP001146793"/>
    </source>
</evidence>
<dbReference type="AlphaFoldDB" id="A0AAV7ZEN4"/>
<accession>A0AAV7ZEN4</accession>
<reference evidence="2" key="1">
    <citation type="submission" date="2022-08" db="EMBL/GenBank/DDBJ databases">
        <title>Novel sulfate-reducing endosymbionts in the free-living metamonad Anaeramoeba.</title>
        <authorList>
            <person name="Jerlstrom-Hultqvist J."/>
            <person name="Cepicka I."/>
            <person name="Gallot-Lavallee L."/>
            <person name="Salas-Leiva D."/>
            <person name="Curtis B.A."/>
            <person name="Zahonova K."/>
            <person name="Pipaliya S."/>
            <person name="Dacks J."/>
            <person name="Roger A.J."/>
        </authorList>
    </citation>
    <scope>NUCLEOTIDE SEQUENCE</scope>
    <source>
        <strain evidence="2">Schooner1</strain>
    </source>
</reference>
<organism evidence="1 3">
    <name type="scientific">Anaeramoeba flamelloides</name>
    <dbReference type="NCBI Taxonomy" id="1746091"/>
    <lineage>
        <taxon>Eukaryota</taxon>
        <taxon>Metamonada</taxon>
        <taxon>Anaeramoebidae</taxon>
        <taxon>Anaeramoeba</taxon>
    </lineage>
</organism>
<name>A0AAV7ZEN4_9EUKA</name>
<reference evidence="1" key="2">
    <citation type="submission" date="2022-08" db="EMBL/GenBank/DDBJ databases">
        <title>Novel sulphate-reducing endosymbionts in the free-living metamonad Anaeramoeba.</title>
        <authorList>
            <person name="Jerlstrom-Hultqvist J."/>
            <person name="Cepicka I."/>
            <person name="Gallot-Lavallee L."/>
            <person name="Salas-Leiva D."/>
            <person name="Curtis B.A."/>
            <person name="Zahonova K."/>
            <person name="Pipaliya S."/>
            <person name="Dacks J."/>
            <person name="Roger A.J."/>
        </authorList>
    </citation>
    <scope>NUCLEOTIDE SEQUENCE</scope>
    <source>
        <strain evidence="1">Busselton2</strain>
    </source>
</reference>
<keyword evidence="4" id="KW-1185">Reference proteome</keyword>
<dbReference type="Proteomes" id="UP001150062">
    <property type="component" value="Unassembled WGS sequence"/>
</dbReference>
<evidence type="ECO:0000313" key="2">
    <source>
        <dbReference type="EMBL" id="KAJ6253034.1"/>
    </source>
</evidence>
<dbReference type="EMBL" id="JANTQA010000032">
    <property type="protein sequence ID" value="KAJ3439207.1"/>
    <property type="molecule type" value="Genomic_DNA"/>
</dbReference>
<dbReference type="EMBL" id="JAOAOG010000035">
    <property type="protein sequence ID" value="KAJ6253034.1"/>
    <property type="molecule type" value="Genomic_DNA"/>
</dbReference>